<sequence length="171" mass="18500">MAQQIDPAPAAPRAGRSKTLILIVVLALALGAGAAAGAWFLWGRTGPGEAEPDPAASAHGGAHAAASTVFFTLEPSFVVNFELPSPVRFLQVTVELELGSAADEEAVKKHQPVIRNNLLLLFSAQDYEGLRTREDKERLREAVLQEVRSILKERAGRDGVVQVYFTHFVMQ</sequence>
<accession>A0A4Z0FCL4</accession>
<keyword evidence="11" id="KW-0966">Cell projection</keyword>
<keyword evidence="5 10" id="KW-0145">Chemotaxis</keyword>
<evidence type="ECO:0000256" key="10">
    <source>
        <dbReference type="RuleBase" id="RU364125"/>
    </source>
</evidence>
<proteinExistence type="inferred from homology"/>
<keyword evidence="6 10" id="KW-0812">Transmembrane</keyword>
<evidence type="ECO:0000313" key="11">
    <source>
        <dbReference type="EMBL" id="TFZ83291.1"/>
    </source>
</evidence>
<evidence type="ECO:0000256" key="5">
    <source>
        <dbReference type="ARBA" id="ARBA00022500"/>
    </source>
</evidence>
<dbReference type="GO" id="GO:0071978">
    <property type="term" value="P:bacterial-type flagellum-dependent swarming motility"/>
    <property type="evidence" value="ECO:0007669"/>
    <property type="project" value="TreeGrafter"/>
</dbReference>
<dbReference type="RefSeq" id="WP_135281171.1">
    <property type="nucleotide sequence ID" value="NZ_SRIO01000004.1"/>
</dbReference>
<keyword evidence="7 10" id="KW-0283">Flagellar rotation</keyword>
<evidence type="ECO:0000256" key="4">
    <source>
        <dbReference type="ARBA" id="ARBA00022475"/>
    </source>
</evidence>
<evidence type="ECO:0000256" key="1">
    <source>
        <dbReference type="ARBA" id="ARBA00002254"/>
    </source>
</evidence>
<comment type="function">
    <text evidence="1 10">Controls the rotational direction of flagella during chemotaxis.</text>
</comment>
<keyword evidence="10" id="KW-0997">Cell inner membrane</keyword>
<protein>
    <recommendedName>
        <fullName evidence="10">Flagellar protein FliL</fullName>
    </recommendedName>
</protein>
<keyword evidence="4" id="KW-1003">Cell membrane</keyword>
<keyword evidence="11" id="KW-0282">Flagellum</keyword>
<dbReference type="PANTHER" id="PTHR35091:SF2">
    <property type="entry name" value="FLAGELLAR PROTEIN FLIL"/>
    <property type="match status" value="1"/>
</dbReference>
<dbReference type="GO" id="GO:0006935">
    <property type="term" value="P:chemotaxis"/>
    <property type="evidence" value="ECO:0007669"/>
    <property type="project" value="UniProtKB-KW"/>
</dbReference>
<evidence type="ECO:0000256" key="6">
    <source>
        <dbReference type="ARBA" id="ARBA00022692"/>
    </source>
</evidence>
<evidence type="ECO:0000256" key="8">
    <source>
        <dbReference type="ARBA" id="ARBA00022989"/>
    </source>
</evidence>
<comment type="similarity">
    <text evidence="3 10">Belongs to the FliL family.</text>
</comment>
<evidence type="ECO:0000256" key="2">
    <source>
        <dbReference type="ARBA" id="ARBA00004162"/>
    </source>
</evidence>
<dbReference type="Pfam" id="PF03748">
    <property type="entry name" value="FliL"/>
    <property type="match status" value="1"/>
</dbReference>
<comment type="subcellular location">
    <subcellularLocation>
        <location evidence="10">Cell inner membrane</location>
    </subcellularLocation>
    <subcellularLocation>
        <location evidence="2">Cell membrane</location>
        <topology evidence="2">Single-pass membrane protein</topology>
    </subcellularLocation>
</comment>
<gene>
    <name evidence="11" type="ORF">E4680_04370</name>
</gene>
<keyword evidence="12" id="KW-1185">Reference proteome</keyword>
<name>A0A4Z0FCL4_9GAMM</name>
<dbReference type="Proteomes" id="UP000297890">
    <property type="component" value="Unassembled WGS sequence"/>
</dbReference>
<evidence type="ECO:0000313" key="12">
    <source>
        <dbReference type="Proteomes" id="UP000297890"/>
    </source>
</evidence>
<dbReference type="GO" id="GO:0005886">
    <property type="term" value="C:plasma membrane"/>
    <property type="evidence" value="ECO:0007669"/>
    <property type="project" value="UniProtKB-SubCell"/>
</dbReference>
<feature type="transmembrane region" description="Helical" evidence="10">
    <location>
        <begin position="20"/>
        <end position="42"/>
    </location>
</feature>
<keyword evidence="8 10" id="KW-1133">Transmembrane helix</keyword>
<evidence type="ECO:0000256" key="9">
    <source>
        <dbReference type="ARBA" id="ARBA00023136"/>
    </source>
</evidence>
<dbReference type="InterPro" id="IPR005503">
    <property type="entry name" value="FliL"/>
</dbReference>
<organism evidence="11 12">
    <name type="scientific">Candidatus Macondimonas diazotrophica</name>
    <dbReference type="NCBI Taxonomy" id="2305248"/>
    <lineage>
        <taxon>Bacteria</taxon>
        <taxon>Pseudomonadati</taxon>
        <taxon>Pseudomonadota</taxon>
        <taxon>Gammaproteobacteria</taxon>
        <taxon>Chromatiales</taxon>
        <taxon>Ectothiorhodospiraceae</taxon>
        <taxon>Candidatus Macondimonas</taxon>
    </lineage>
</organism>
<reference evidence="11 12" key="1">
    <citation type="journal article" date="2019" name="ISME J.">
        <title>Candidatus Macondimonas diazotrophica, a novel gammaproteobacterial genus dominating crude-oil-contaminated coastal sediments.</title>
        <authorList>
            <person name="Karthikeyan S."/>
            <person name="Konstantinidis K."/>
        </authorList>
    </citation>
    <scope>NUCLEOTIDE SEQUENCE [LARGE SCALE GENOMIC DNA]</scope>
    <source>
        <strain evidence="11 12">KTK01</strain>
    </source>
</reference>
<comment type="caution">
    <text evidence="11">The sequence shown here is derived from an EMBL/GenBank/DDBJ whole genome shotgun (WGS) entry which is preliminary data.</text>
</comment>
<dbReference type="GO" id="GO:0009425">
    <property type="term" value="C:bacterial-type flagellum basal body"/>
    <property type="evidence" value="ECO:0007669"/>
    <property type="project" value="InterPro"/>
</dbReference>
<dbReference type="AlphaFoldDB" id="A0A4Z0FCL4"/>
<evidence type="ECO:0000256" key="3">
    <source>
        <dbReference type="ARBA" id="ARBA00008281"/>
    </source>
</evidence>
<dbReference type="EMBL" id="SRIO01000004">
    <property type="protein sequence ID" value="TFZ83291.1"/>
    <property type="molecule type" value="Genomic_DNA"/>
</dbReference>
<evidence type="ECO:0000256" key="7">
    <source>
        <dbReference type="ARBA" id="ARBA00022779"/>
    </source>
</evidence>
<keyword evidence="9 10" id="KW-0472">Membrane</keyword>
<dbReference type="PANTHER" id="PTHR35091">
    <property type="entry name" value="FLAGELLAR PROTEIN FLIL"/>
    <property type="match status" value="1"/>
</dbReference>
<dbReference type="OrthoDB" id="5616092at2"/>
<keyword evidence="11" id="KW-0969">Cilium</keyword>